<dbReference type="PROSITE" id="PS51257">
    <property type="entry name" value="PROKAR_LIPOPROTEIN"/>
    <property type="match status" value="1"/>
</dbReference>
<dbReference type="STRING" id="159292.SAMN05192546_108147"/>
<comment type="similarity">
    <text evidence="1">Belongs to the UPF0065 (bug) family.</text>
</comment>
<name>A0A1H3Q8I2_9FIRM</name>
<evidence type="ECO:0000313" key="4">
    <source>
        <dbReference type="Proteomes" id="UP000199230"/>
    </source>
</evidence>
<dbReference type="Pfam" id="PF03401">
    <property type="entry name" value="TctC"/>
    <property type="match status" value="1"/>
</dbReference>
<feature type="chain" id="PRO_5039333164" evidence="2">
    <location>
        <begin position="26"/>
        <end position="351"/>
    </location>
</feature>
<reference evidence="3 4" key="1">
    <citation type="submission" date="2016-10" db="EMBL/GenBank/DDBJ databases">
        <authorList>
            <person name="de Groot N.N."/>
        </authorList>
    </citation>
    <scope>NUCLEOTIDE SEQUENCE [LARGE SCALE GENOMIC DNA]</scope>
    <source>
        <strain evidence="3 4">APO</strain>
    </source>
</reference>
<dbReference type="AlphaFoldDB" id="A0A1H3Q8I2"/>
<evidence type="ECO:0000256" key="2">
    <source>
        <dbReference type="SAM" id="SignalP"/>
    </source>
</evidence>
<accession>A0A1H3Q8I2</accession>
<keyword evidence="4" id="KW-1185">Reference proteome</keyword>
<evidence type="ECO:0000256" key="1">
    <source>
        <dbReference type="ARBA" id="ARBA00006987"/>
    </source>
</evidence>
<dbReference type="SUPFAM" id="SSF53850">
    <property type="entry name" value="Periplasmic binding protein-like II"/>
    <property type="match status" value="1"/>
</dbReference>
<feature type="signal peptide" evidence="2">
    <location>
        <begin position="1"/>
        <end position="25"/>
    </location>
</feature>
<keyword evidence="2" id="KW-0732">Signal</keyword>
<evidence type="ECO:0000313" key="3">
    <source>
        <dbReference type="EMBL" id="SDZ09676.1"/>
    </source>
</evidence>
<organism evidence="3 4">
    <name type="scientific">Tindallia californiensis</name>
    <dbReference type="NCBI Taxonomy" id="159292"/>
    <lineage>
        <taxon>Bacteria</taxon>
        <taxon>Bacillati</taxon>
        <taxon>Bacillota</taxon>
        <taxon>Clostridia</taxon>
        <taxon>Peptostreptococcales</taxon>
        <taxon>Tindalliaceae</taxon>
        <taxon>Tindallia</taxon>
    </lineage>
</organism>
<dbReference type="InterPro" id="IPR005064">
    <property type="entry name" value="BUG"/>
</dbReference>
<dbReference type="CDD" id="cd07012">
    <property type="entry name" value="PBP2_Bug_TTT"/>
    <property type="match status" value="1"/>
</dbReference>
<protein>
    <submittedName>
        <fullName evidence="3">Tripartite-type tricarboxylate transporter, receptor component TctC</fullName>
    </submittedName>
</protein>
<dbReference type="RefSeq" id="WP_176968399.1">
    <property type="nucleotide sequence ID" value="NZ_FNPV01000008.1"/>
</dbReference>
<dbReference type="Gene3D" id="3.40.190.150">
    <property type="entry name" value="Bordetella uptake gene, domain 1"/>
    <property type="match status" value="1"/>
</dbReference>
<gene>
    <name evidence="3" type="ORF">SAMN05192546_108147</name>
</gene>
<dbReference type="Proteomes" id="UP000199230">
    <property type="component" value="Unassembled WGS sequence"/>
</dbReference>
<keyword evidence="3" id="KW-0675">Receptor</keyword>
<dbReference type="InterPro" id="IPR042100">
    <property type="entry name" value="Bug_dom1"/>
</dbReference>
<dbReference type="PANTHER" id="PTHR42928">
    <property type="entry name" value="TRICARBOXYLATE-BINDING PROTEIN"/>
    <property type="match status" value="1"/>
</dbReference>
<dbReference type="EMBL" id="FNPV01000008">
    <property type="protein sequence ID" value="SDZ09676.1"/>
    <property type="molecule type" value="Genomic_DNA"/>
</dbReference>
<dbReference type="Gene3D" id="3.40.190.10">
    <property type="entry name" value="Periplasmic binding protein-like II"/>
    <property type="match status" value="1"/>
</dbReference>
<sequence>MFKTKKWSRIMILVAVLIVSMTFTGCGSQEEAVDAGSQTENGQEASGGNGYPTRNIELAVPFSAGGGTDLAARVVAPFLADELGVNVLVENREGAGTQIGITHLLRSGDGDEGYSVLFATQPHASNTIIGQGAEYAIDDIHWLNFHHIDPVAVNVAEDAPWDDLAELIDYIAENPGEVSIGVAQMGGGHIFMEYLIDKLGIEPIMVPYDGGGDVRTAFLGGHVDVAFTNVAPSAQLIDQSKSLGVGWNERSSIWPDAPSFDEIFDDEEIIETAMGLASCRGIAVTTTFKETHPDRYEILLTAYEAAFNHEDHIQEMVDNGQMPISQWIGPEEANRIAESTHRTLSQFEHLY</sequence>
<dbReference type="PANTHER" id="PTHR42928:SF5">
    <property type="entry name" value="BLR1237 PROTEIN"/>
    <property type="match status" value="1"/>
</dbReference>
<proteinExistence type="inferred from homology"/>